<accession>A3IJV6</accession>
<dbReference type="EMBL" id="AAXW01000002">
    <property type="protein sequence ID" value="EAZ94088.1"/>
    <property type="molecule type" value="Genomic_DNA"/>
</dbReference>
<name>A3IJV6_9CHRO</name>
<dbReference type="AlphaFoldDB" id="A3IJV6"/>
<dbReference type="Proteomes" id="UP000003781">
    <property type="component" value="Unassembled WGS sequence"/>
</dbReference>
<organism evidence="1 2">
    <name type="scientific">Crocosphaera chwakensis CCY0110</name>
    <dbReference type="NCBI Taxonomy" id="391612"/>
    <lineage>
        <taxon>Bacteria</taxon>
        <taxon>Bacillati</taxon>
        <taxon>Cyanobacteriota</taxon>
        <taxon>Cyanophyceae</taxon>
        <taxon>Oscillatoriophycideae</taxon>
        <taxon>Chroococcales</taxon>
        <taxon>Aphanothecaceae</taxon>
        <taxon>Crocosphaera</taxon>
        <taxon>Crocosphaera chwakensis</taxon>
    </lineage>
</organism>
<gene>
    <name evidence="1" type="ORF">CY0110_19872</name>
</gene>
<proteinExistence type="predicted"/>
<protein>
    <submittedName>
        <fullName evidence="1">Uncharacterized protein</fullName>
    </submittedName>
</protein>
<reference evidence="1 2" key="1">
    <citation type="submission" date="2007-03" db="EMBL/GenBank/DDBJ databases">
        <authorList>
            <person name="Stal L."/>
            <person name="Ferriera S."/>
            <person name="Johnson J."/>
            <person name="Kravitz S."/>
            <person name="Beeson K."/>
            <person name="Sutton G."/>
            <person name="Rogers Y.-H."/>
            <person name="Friedman R."/>
            <person name="Frazier M."/>
            <person name="Venter J.C."/>
        </authorList>
    </citation>
    <scope>NUCLEOTIDE SEQUENCE [LARGE SCALE GENOMIC DNA]</scope>
    <source>
        <strain evidence="1 2">CCY0110</strain>
    </source>
</reference>
<evidence type="ECO:0000313" key="2">
    <source>
        <dbReference type="Proteomes" id="UP000003781"/>
    </source>
</evidence>
<keyword evidence="2" id="KW-1185">Reference proteome</keyword>
<evidence type="ECO:0000313" key="1">
    <source>
        <dbReference type="EMBL" id="EAZ94088.1"/>
    </source>
</evidence>
<comment type="caution">
    <text evidence="1">The sequence shown here is derived from an EMBL/GenBank/DDBJ whole genome shotgun (WGS) entry which is preliminary data.</text>
</comment>
<sequence>MVTKKFLILLFLKKRLSGVTNLLL</sequence>